<evidence type="ECO:0000256" key="2">
    <source>
        <dbReference type="ARBA" id="ARBA00022475"/>
    </source>
</evidence>
<keyword evidence="4" id="KW-1133">Transmembrane helix</keyword>
<comment type="subcellular location">
    <subcellularLocation>
        <location evidence="1">Cell membrane</location>
        <topology evidence="1">Multi-pass membrane protein</topology>
    </subcellularLocation>
</comment>
<evidence type="ECO:0000256" key="1">
    <source>
        <dbReference type="ARBA" id="ARBA00004651"/>
    </source>
</evidence>
<evidence type="ECO:0000256" key="3">
    <source>
        <dbReference type="ARBA" id="ARBA00022692"/>
    </source>
</evidence>
<dbReference type="GO" id="GO:0022857">
    <property type="term" value="F:transmembrane transporter activity"/>
    <property type="evidence" value="ECO:0007669"/>
    <property type="project" value="InterPro"/>
</dbReference>
<dbReference type="eggNOG" id="COG2814">
    <property type="taxonomic scope" value="Bacteria"/>
</dbReference>
<dbReference type="RefSeq" id="WP_004941290.1">
    <property type="nucleotide sequence ID" value="NZ_AORZ01000014.1"/>
</dbReference>
<proteinExistence type="predicted"/>
<dbReference type="InterPro" id="IPR036259">
    <property type="entry name" value="MFS_trans_sf"/>
</dbReference>
<dbReference type="SUPFAM" id="SSF103473">
    <property type="entry name" value="MFS general substrate transporter"/>
    <property type="match status" value="1"/>
</dbReference>
<dbReference type="PATRIC" id="fig|1223523.3.peg.1482"/>
<sequence length="420" mass="43588">MPPEARPSPRRGLRRNRDFHVFWAGETVSLFGAEVSLLALPITALVVLGADAADLGLLRFAEYLPFLVLALPLGVLVDRSRRRPLLITANAARALLIGAVPVLAAFGCLTLSRLAILATGIGTFTVLFDLCLVAYLPRFVAPEDLLSANGRVSVSQAAAEIAGPGLFGLLVQRLSAPLCLALNAGSYLVSVLSLLLIKRPEPGPVPGAGTPWRDFRDGLRFLVRSPPLRAVTMAGALCNLAYTVFQTAFLVYVNRVLGFGAGAIGMVLATGAAGGLAGAAGAAWLARRLPVGVMYLAAMVAGGVPALLIPAVSGRQVSLLLISVLLVVINGGLAVCNVLTATLRQTVTPNGLLGRVVAGYRALVFGGIALGGLVTSWLGGLADARALLWVAGLLFVSAVAPIMFSPVPRIRRFAQEGASL</sequence>
<evidence type="ECO:0000256" key="5">
    <source>
        <dbReference type="ARBA" id="ARBA00023136"/>
    </source>
</evidence>
<evidence type="ECO:0000313" key="6">
    <source>
        <dbReference type="EMBL" id="EMF01229.1"/>
    </source>
</evidence>
<reference evidence="6 7" key="1">
    <citation type="journal article" date="2013" name="Genome Announc.">
        <title>Whole-Genome Shotgun Assembly and Analysis of the Genome of Streptomyces mobaraensis DSM 40847, a Strain for Industrial Production of Microbial Transglutaminase.</title>
        <authorList>
            <person name="Yang H."/>
            <person name="He T."/>
            <person name="Wu W."/>
            <person name="Zhu W."/>
            <person name="Lu B."/>
            <person name="Sun W."/>
        </authorList>
    </citation>
    <scope>NUCLEOTIDE SEQUENCE [LARGE SCALE GENOMIC DNA]</scope>
    <source>
        <strain evidence="6 7">DSM 40847</strain>
    </source>
</reference>
<keyword evidence="5" id="KW-0472">Membrane</keyword>
<gene>
    <name evidence="6" type="ORF">H340_07231</name>
</gene>
<dbReference type="EMBL" id="AORZ01000014">
    <property type="protein sequence ID" value="EMF01229.1"/>
    <property type="molecule type" value="Genomic_DNA"/>
</dbReference>
<dbReference type="InterPro" id="IPR011701">
    <property type="entry name" value="MFS"/>
</dbReference>
<dbReference type="STRING" id="1223523.H340_07231"/>
<evidence type="ECO:0000256" key="4">
    <source>
        <dbReference type="ARBA" id="ARBA00022989"/>
    </source>
</evidence>
<keyword evidence="3" id="KW-0812">Transmembrane</keyword>
<organism evidence="6 7">
    <name type="scientific">Streptomyces mobaraensis (strain ATCC 29032 / DSM 40847 / JCM 4168 / NBRC 13819 / NCIMB 11159 / IPCR 16-22)</name>
    <dbReference type="NCBI Taxonomy" id="1223523"/>
    <lineage>
        <taxon>Bacteria</taxon>
        <taxon>Bacillati</taxon>
        <taxon>Actinomycetota</taxon>
        <taxon>Actinomycetes</taxon>
        <taxon>Kitasatosporales</taxon>
        <taxon>Streptomycetaceae</taxon>
        <taxon>Streptomyces</taxon>
    </lineage>
</organism>
<dbReference type="Proteomes" id="UP000011740">
    <property type="component" value="Unassembled WGS sequence"/>
</dbReference>
<dbReference type="Pfam" id="PF07690">
    <property type="entry name" value="MFS_1"/>
    <property type="match status" value="1"/>
</dbReference>
<dbReference type="GO" id="GO:0005886">
    <property type="term" value="C:plasma membrane"/>
    <property type="evidence" value="ECO:0007669"/>
    <property type="project" value="UniProtKB-SubCell"/>
</dbReference>
<keyword evidence="2" id="KW-1003">Cell membrane</keyword>
<evidence type="ECO:0000313" key="7">
    <source>
        <dbReference type="Proteomes" id="UP000011740"/>
    </source>
</evidence>
<dbReference type="PANTHER" id="PTHR23513">
    <property type="entry name" value="INTEGRAL MEMBRANE EFFLUX PROTEIN-RELATED"/>
    <property type="match status" value="1"/>
</dbReference>
<dbReference type="PANTHER" id="PTHR23513:SF6">
    <property type="entry name" value="MAJOR FACILITATOR SUPERFAMILY ASSOCIATED DOMAIN-CONTAINING PROTEIN"/>
    <property type="match status" value="1"/>
</dbReference>
<accession>M3A7T8</accession>
<dbReference type="CDD" id="cd06173">
    <property type="entry name" value="MFS_MefA_like"/>
    <property type="match status" value="1"/>
</dbReference>
<name>M3A7T8_STRM1</name>
<protein>
    <submittedName>
        <fullName evidence="6">Export protein</fullName>
    </submittedName>
</protein>
<dbReference type="Gene3D" id="1.20.1250.20">
    <property type="entry name" value="MFS general substrate transporter like domains"/>
    <property type="match status" value="1"/>
</dbReference>
<dbReference type="AlphaFoldDB" id="M3A7T8"/>
<comment type="caution">
    <text evidence="6">The sequence shown here is derived from an EMBL/GenBank/DDBJ whole genome shotgun (WGS) entry which is preliminary data.</text>
</comment>